<dbReference type="AlphaFoldDB" id="A0A495IDV8"/>
<keyword evidence="2" id="KW-1133">Transmembrane helix</keyword>
<dbReference type="Proteomes" id="UP000280008">
    <property type="component" value="Unassembled WGS sequence"/>
</dbReference>
<dbReference type="EMBL" id="RBKS01000001">
    <property type="protein sequence ID" value="RKR74194.1"/>
    <property type="molecule type" value="Genomic_DNA"/>
</dbReference>
<protein>
    <submittedName>
        <fullName evidence="3">Uncharacterized protein</fullName>
    </submittedName>
</protein>
<feature type="transmembrane region" description="Helical" evidence="2">
    <location>
        <begin position="49"/>
        <end position="66"/>
    </location>
</feature>
<comment type="caution">
    <text evidence="3">The sequence shown here is derived from an EMBL/GenBank/DDBJ whole genome shotgun (WGS) entry which is preliminary data.</text>
</comment>
<evidence type="ECO:0000256" key="2">
    <source>
        <dbReference type="SAM" id="Phobius"/>
    </source>
</evidence>
<keyword evidence="2" id="KW-0472">Membrane</keyword>
<feature type="transmembrane region" description="Helical" evidence="2">
    <location>
        <begin position="162"/>
        <end position="180"/>
    </location>
</feature>
<feature type="transmembrane region" description="Helical" evidence="2">
    <location>
        <begin position="20"/>
        <end position="37"/>
    </location>
</feature>
<sequence length="204" mass="21730">MKTPRQVFGFAPDDPSGPTWLEFVSGILGTLVFGYGITEMSDDLREGAVFIGLGLVGWATFGVTAAQRRAREQRVVDDRDPVGRDTSSALDGDSGHRATQEPTEAAEIDADFYRDAYDPMAQVIGPGKAAFMGVVCCAIAVALFWFGPVIGIGRDSDFRGTFVAGVFGIVLLGYAAIAVLQGRLLQRGQHAETAEGHDDGRGDE</sequence>
<feature type="transmembrane region" description="Helical" evidence="2">
    <location>
        <begin position="129"/>
        <end position="150"/>
    </location>
</feature>
<reference evidence="3 4" key="1">
    <citation type="submission" date="2018-10" db="EMBL/GenBank/DDBJ databases">
        <title>Sequencing the genomes of 1000 actinobacteria strains.</title>
        <authorList>
            <person name="Klenk H.-P."/>
        </authorList>
    </citation>
    <scope>NUCLEOTIDE SEQUENCE [LARGE SCALE GENOMIC DNA]</scope>
    <source>
        <strain evidence="3 4">DSM 17894</strain>
    </source>
</reference>
<keyword evidence="2" id="KW-0812">Transmembrane</keyword>
<gene>
    <name evidence="3" type="ORF">C8E83_1302</name>
</gene>
<evidence type="ECO:0000313" key="3">
    <source>
        <dbReference type="EMBL" id="RKR74194.1"/>
    </source>
</evidence>
<name>A0A495IDV8_9MICO</name>
<evidence type="ECO:0000313" key="4">
    <source>
        <dbReference type="Proteomes" id="UP000280008"/>
    </source>
</evidence>
<proteinExistence type="predicted"/>
<evidence type="ECO:0000256" key="1">
    <source>
        <dbReference type="SAM" id="MobiDB-lite"/>
    </source>
</evidence>
<feature type="region of interest" description="Disordered" evidence="1">
    <location>
        <begin position="72"/>
        <end position="104"/>
    </location>
</feature>
<organism evidence="3 4">
    <name type="scientific">Frondihabitans australicus</name>
    <dbReference type="NCBI Taxonomy" id="386892"/>
    <lineage>
        <taxon>Bacteria</taxon>
        <taxon>Bacillati</taxon>
        <taxon>Actinomycetota</taxon>
        <taxon>Actinomycetes</taxon>
        <taxon>Micrococcales</taxon>
        <taxon>Microbacteriaceae</taxon>
        <taxon>Frondihabitans</taxon>
    </lineage>
</organism>
<keyword evidence="4" id="KW-1185">Reference proteome</keyword>
<feature type="compositionally biased region" description="Basic and acidic residues" evidence="1">
    <location>
        <begin position="72"/>
        <end position="83"/>
    </location>
</feature>
<accession>A0A495IDV8</accession>